<reference evidence="2" key="1">
    <citation type="submission" date="2023-06" db="EMBL/GenBank/DDBJ databases">
        <title>Genome-scale phylogeny and comparative genomics of the fungal order Sordariales.</title>
        <authorList>
            <consortium name="Lawrence Berkeley National Laboratory"/>
            <person name="Hensen N."/>
            <person name="Bonometti L."/>
            <person name="Westerberg I."/>
            <person name="Brannstrom I.O."/>
            <person name="Guillou S."/>
            <person name="Cros-Aarteil S."/>
            <person name="Calhoun S."/>
            <person name="Haridas S."/>
            <person name="Kuo A."/>
            <person name="Mondo S."/>
            <person name="Pangilinan J."/>
            <person name="Riley R."/>
            <person name="Labutti K."/>
            <person name="Andreopoulos B."/>
            <person name="Lipzen A."/>
            <person name="Chen C."/>
            <person name="Yanf M."/>
            <person name="Daum C."/>
            <person name="Ng V."/>
            <person name="Clum A."/>
            <person name="Steindorff A."/>
            <person name="Ohm R."/>
            <person name="Martin F."/>
            <person name="Silar P."/>
            <person name="Natvig D."/>
            <person name="Lalanne C."/>
            <person name="Gautier V."/>
            <person name="Ament-Velasquez S.L."/>
            <person name="Kruys A."/>
            <person name="Hutchinson M.I."/>
            <person name="Powell A.J."/>
            <person name="Barry K."/>
            <person name="Miller A.N."/>
            <person name="Grigoriev I.V."/>
            <person name="Debuchy R."/>
            <person name="Gladieux P."/>
            <person name="Thoren M.H."/>
            <person name="Johannesson H."/>
        </authorList>
    </citation>
    <scope>NUCLEOTIDE SEQUENCE</scope>
    <source>
        <strain evidence="2">SMH2532-1</strain>
    </source>
</reference>
<evidence type="ECO:0000313" key="3">
    <source>
        <dbReference type="Proteomes" id="UP001174936"/>
    </source>
</evidence>
<accession>A0AA40CTA5</accession>
<keyword evidence="3" id="KW-1185">Reference proteome</keyword>
<dbReference type="AlphaFoldDB" id="A0AA40CTA5"/>
<gene>
    <name evidence="2" type="ORF">B0T16DRAFT_455787</name>
</gene>
<dbReference type="EMBL" id="JAULSV010000003">
    <property type="protein sequence ID" value="KAK0648304.1"/>
    <property type="molecule type" value="Genomic_DNA"/>
</dbReference>
<dbReference type="Proteomes" id="UP001174936">
    <property type="component" value="Unassembled WGS sequence"/>
</dbReference>
<protein>
    <submittedName>
        <fullName evidence="2">Uncharacterized protein</fullName>
    </submittedName>
</protein>
<evidence type="ECO:0000313" key="2">
    <source>
        <dbReference type="EMBL" id="KAK0648304.1"/>
    </source>
</evidence>
<name>A0AA40CTA5_9PEZI</name>
<proteinExistence type="predicted"/>
<organism evidence="2 3">
    <name type="scientific">Cercophora newfieldiana</name>
    <dbReference type="NCBI Taxonomy" id="92897"/>
    <lineage>
        <taxon>Eukaryota</taxon>
        <taxon>Fungi</taxon>
        <taxon>Dikarya</taxon>
        <taxon>Ascomycota</taxon>
        <taxon>Pezizomycotina</taxon>
        <taxon>Sordariomycetes</taxon>
        <taxon>Sordariomycetidae</taxon>
        <taxon>Sordariales</taxon>
        <taxon>Lasiosphaeriaceae</taxon>
        <taxon>Cercophora</taxon>
    </lineage>
</organism>
<evidence type="ECO:0000256" key="1">
    <source>
        <dbReference type="SAM" id="MobiDB-lite"/>
    </source>
</evidence>
<feature type="compositionally biased region" description="Basic and acidic residues" evidence="1">
    <location>
        <begin position="25"/>
        <end position="39"/>
    </location>
</feature>
<sequence length="222" mass="24726">MSSNGMDTCLPTTSIPMKFFLTPTADERPPSEKQYRSEEYPISPPPGAYGKSRAMPPVDLEQRFLFHNVVWYSRLETPAFATTLFHRLRRRVSRPGDVAQKITDGNERHGGVFVRGYQGSVRWNKILVGEKTGAMAMMSRVLIVHGPAPFVTLANILQICNKQPGGIKFYEFAYSEERPGAVELHFASVRGQAQSAEALVRKRIAEENIHGVSVTFGVDPCA</sequence>
<feature type="region of interest" description="Disordered" evidence="1">
    <location>
        <begin position="21"/>
        <end position="49"/>
    </location>
</feature>
<comment type="caution">
    <text evidence="2">The sequence shown here is derived from an EMBL/GenBank/DDBJ whole genome shotgun (WGS) entry which is preliminary data.</text>
</comment>